<evidence type="ECO:0000259" key="4">
    <source>
        <dbReference type="Pfam" id="PF00326"/>
    </source>
</evidence>
<dbReference type="InterPro" id="IPR049492">
    <property type="entry name" value="BD-FAE-like_dom"/>
</dbReference>
<evidence type="ECO:0000256" key="3">
    <source>
        <dbReference type="SAM" id="SignalP"/>
    </source>
</evidence>
<keyword evidence="2 6" id="KW-0378">Hydrolase</keyword>
<dbReference type="InterPro" id="IPR029058">
    <property type="entry name" value="AB_hydrolase_fold"/>
</dbReference>
<reference evidence="6 7" key="1">
    <citation type="submission" date="2020-01" db="EMBL/GenBank/DDBJ databases">
        <title>Ponticoccus aerotolerans gen. nov., sp. nov., an anaerobic bacterium and proposal of Ponticoccusceae fam. nov., Ponticoccusles ord. nov. and Ponticoccuse classis nov. in the phylum Kiritimatiellaeota.</title>
        <authorList>
            <person name="Zhou L.Y."/>
            <person name="Du Z.J."/>
        </authorList>
    </citation>
    <scope>NUCLEOTIDE SEQUENCE [LARGE SCALE GENOMIC DNA]</scope>
    <source>
        <strain evidence="6 7">S-5007</strain>
    </source>
</reference>
<protein>
    <submittedName>
        <fullName evidence="6">Alpha/beta hydrolase fold domain-containing protein</fullName>
    </submittedName>
</protein>
<dbReference type="GO" id="GO:0004806">
    <property type="term" value="F:triacylglycerol lipase activity"/>
    <property type="evidence" value="ECO:0007669"/>
    <property type="project" value="TreeGrafter"/>
</dbReference>
<feature type="signal peptide" evidence="3">
    <location>
        <begin position="1"/>
        <end position="19"/>
    </location>
</feature>
<dbReference type="PANTHER" id="PTHR48081">
    <property type="entry name" value="AB HYDROLASE SUPERFAMILY PROTEIN C4A8.06C"/>
    <property type="match status" value="1"/>
</dbReference>
<evidence type="ECO:0000313" key="7">
    <source>
        <dbReference type="Proteomes" id="UP000464954"/>
    </source>
</evidence>
<evidence type="ECO:0000256" key="1">
    <source>
        <dbReference type="ARBA" id="ARBA00010515"/>
    </source>
</evidence>
<accession>A0A6P1MA28</accession>
<gene>
    <name evidence="6" type="ORF">GT409_08040</name>
</gene>
<sequence length="274" mass="30237">MKTKLLLIVVVGMFNCLQAVETAVPDKEIVYKQVGDVVLKLHVFDPPGHSGTKKTSAVVFFFGGGWLGGSPSQFYRQSHDLASRGMVAICAEYRVKRVHGTSPRECVKDGKSAMRWVRSHAEELGIDPDRIVAGGGSAGGHIAAAVALLDGFNDKDDDLSVSPRPNALVLFNPVFNNGPDGGYGYDRVRDYWQEFSPMHNIDRDAPPTLVLQGTRDKYIPVSTVEQYKELMEQSGARCDLVLYEGDGHGFFNEFRYVETMTEVERFLASLGCLQ</sequence>
<dbReference type="InterPro" id="IPR001375">
    <property type="entry name" value="Peptidase_S9_cat"/>
</dbReference>
<dbReference type="Pfam" id="PF00326">
    <property type="entry name" value="Peptidase_S9"/>
    <property type="match status" value="1"/>
</dbReference>
<dbReference type="Proteomes" id="UP000464954">
    <property type="component" value="Chromosome"/>
</dbReference>
<evidence type="ECO:0000313" key="6">
    <source>
        <dbReference type="EMBL" id="QHI69404.1"/>
    </source>
</evidence>
<dbReference type="PANTHER" id="PTHR48081:SF30">
    <property type="entry name" value="ACETYL-HYDROLASE LIPR-RELATED"/>
    <property type="match status" value="1"/>
</dbReference>
<keyword evidence="3" id="KW-0732">Signal</keyword>
<evidence type="ECO:0000256" key="2">
    <source>
        <dbReference type="ARBA" id="ARBA00022801"/>
    </source>
</evidence>
<dbReference type="InterPro" id="IPR050300">
    <property type="entry name" value="GDXG_lipolytic_enzyme"/>
</dbReference>
<feature type="domain" description="Peptidase S9 prolyl oligopeptidase catalytic" evidence="4">
    <location>
        <begin position="189"/>
        <end position="268"/>
    </location>
</feature>
<dbReference type="KEGG" id="taer:GT409_08040"/>
<organism evidence="6 7">
    <name type="scientific">Tichowtungia aerotolerans</name>
    <dbReference type="NCBI Taxonomy" id="2697043"/>
    <lineage>
        <taxon>Bacteria</taxon>
        <taxon>Pseudomonadati</taxon>
        <taxon>Kiritimatiellota</taxon>
        <taxon>Tichowtungiia</taxon>
        <taxon>Tichowtungiales</taxon>
        <taxon>Tichowtungiaceae</taxon>
        <taxon>Tichowtungia</taxon>
    </lineage>
</organism>
<dbReference type="EMBL" id="CP047593">
    <property type="protein sequence ID" value="QHI69404.1"/>
    <property type="molecule type" value="Genomic_DNA"/>
</dbReference>
<dbReference type="RefSeq" id="WP_160628586.1">
    <property type="nucleotide sequence ID" value="NZ_CP047593.1"/>
</dbReference>
<dbReference type="GO" id="GO:0008236">
    <property type="term" value="F:serine-type peptidase activity"/>
    <property type="evidence" value="ECO:0007669"/>
    <property type="project" value="InterPro"/>
</dbReference>
<dbReference type="Gene3D" id="3.40.50.1820">
    <property type="entry name" value="alpha/beta hydrolase"/>
    <property type="match status" value="1"/>
</dbReference>
<dbReference type="AlphaFoldDB" id="A0A6P1MA28"/>
<comment type="similarity">
    <text evidence="1">Belongs to the 'GDXG' lipolytic enzyme family.</text>
</comment>
<feature type="domain" description="BD-FAE-like" evidence="5">
    <location>
        <begin position="51"/>
        <end position="155"/>
    </location>
</feature>
<keyword evidence="7" id="KW-1185">Reference proteome</keyword>
<name>A0A6P1MA28_9BACT</name>
<dbReference type="Pfam" id="PF20434">
    <property type="entry name" value="BD-FAE"/>
    <property type="match status" value="1"/>
</dbReference>
<evidence type="ECO:0000259" key="5">
    <source>
        <dbReference type="Pfam" id="PF20434"/>
    </source>
</evidence>
<dbReference type="SUPFAM" id="SSF53474">
    <property type="entry name" value="alpha/beta-Hydrolases"/>
    <property type="match status" value="1"/>
</dbReference>
<feature type="chain" id="PRO_5026773860" evidence="3">
    <location>
        <begin position="20"/>
        <end position="274"/>
    </location>
</feature>
<dbReference type="GO" id="GO:0006508">
    <property type="term" value="P:proteolysis"/>
    <property type="evidence" value="ECO:0007669"/>
    <property type="project" value="InterPro"/>
</dbReference>
<proteinExistence type="inferred from homology"/>